<dbReference type="InterPro" id="IPR040442">
    <property type="entry name" value="Pyrv_kinase-like_dom_sf"/>
</dbReference>
<dbReference type="PANTHER" id="PTHR30502">
    <property type="entry name" value="2-KETO-3-DEOXY-L-RHAMNONATE ALDOLASE"/>
    <property type="match status" value="1"/>
</dbReference>
<dbReference type="PANTHER" id="PTHR30502:SF0">
    <property type="entry name" value="PHOSPHOENOLPYRUVATE CARBOXYLASE FAMILY PROTEIN"/>
    <property type="match status" value="1"/>
</dbReference>
<dbReference type="EMBL" id="CP033065">
    <property type="protein sequence ID" value="AYM86207.1"/>
    <property type="molecule type" value="Genomic_DNA"/>
</dbReference>
<dbReference type="InterPro" id="IPR050251">
    <property type="entry name" value="HpcH-HpaI_aldolase"/>
</dbReference>
<evidence type="ECO:0000313" key="6">
    <source>
        <dbReference type="Proteomes" id="UP000279995"/>
    </source>
</evidence>
<evidence type="ECO:0000256" key="3">
    <source>
        <dbReference type="ARBA" id="ARBA00023239"/>
    </source>
</evidence>
<proteinExistence type="inferred from homology"/>
<dbReference type="SUPFAM" id="SSF51621">
    <property type="entry name" value="Phosphoenolpyruvate/pyruvate domain"/>
    <property type="match status" value="1"/>
</dbReference>
<dbReference type="GO" id="GO:0016832">
    <property type="term" value="F:aldehyde-lyase activity"/>
    <property type="evidence" value="ECO:0007669"/>
    <property type="project" value="TreeGrafter"/>
</dbReference>
<keyword evidence="2" id="KW-0479">Metal-binding</keyword>
<dbReference type="AlphaFoldDB" id="A0AAD0TZZ4"/>
<dbReference type="Proteomes" id="UP000279995">
    <property type="component" value="Chromosome I"/>
</dbReference>
<dbReference type="RefSeq" id="WP_121637234.1">
    <property type="nucleotide sequence ID" value="NZ_CP033065.1"/>
</dbReference>
<feature type="domain" description="HpcH/HpaI aldolase/citrate lyase" evidence="4">
    <location>
        <begin position="15"/>
        <end position="234"/>
    </location>
</feature>
<organism evidence="5 6">
    <name type="scientific">Pseudoalteromonas agarivorans</name>
    <dbReference type="NCBI Taxonomy" id="176102"/>
    <lineage>
        <taxon>Bacteria</taxon>
        <taxon>Pseudomonadati</taxon>
        <taxon>Pseudomonadota</taxon>
        <taxon>Gammaproteobacteria</taxon>
        <taxon>Alteromonadales</taxon>
        <taxon>Pseudoalteromonadaceae</taxon>
        <taxon>Pseudoalteromonas</taxon>
    </lineage>
</organism>
<dbReference type="InterPro" id="IPR005000">
    <property type="entry name" value="Aldolase/citrate-lyase_domain"/>
</dbReference>
<sequence length="259" mass="28190">MNLKQKLNAKQLLLGTFIKSTHYHNTEVLAHTNLDVLCLDAEHAPFDRGDLDSCIMAARTKNMPTLIRVSNTDHATLLSSLDIGADGLVLPHIKTPEQAKAIIKNCFYGNNGRGYAGSSRFAGYTTHTLTDNLASNKSSTCIIAQIEDADALDNIEQLCQIDEIDCIFIGRMDLTISLGETNPSAPIVLEAVTKIAKAAAKYNKCCGMFVGNLSELSHWQSLGVSFYLLGSDHSFLLSGAKQLREQFETATGAQNNEHS</sequence>
<protein>
    <submittedName>
        <fullName evidence="5">Aldolase</fullName>
    </submittedName>
</protein>
<dbReference type="GO" id="GO:0005737">
    <property type="term" value="C:cytoplasm"/>
    <property type="evidence" value="ECO:0007669"/>
    <property type="project" value="TreeGrafter"/>
</dbReference>
<evidence type="ECO:0000256" key="1">
    <source>
        <dbReference type="ARBA" id="ARBA00005568"/>
    </source>
</evidence>
<gene>
    <name evidence="5" type="ORF">D9T18_05530</name>
</gene>
<evidence type="ECO:0000259" key="4">
    <source>
        <dbReference type="Pfam" id="PF03328"/>
    </source>
</evidence>
<evidence type="ECO:0000313" key="5">
    <source>
        <dbReference type="EMBL" id="AYM86207.1"/>
    </source>
</evidence>
<evidence type="ECO:0000256" key="2">
    <source>
        <dbReference type="ARBA" id="ARBA00022723"/>
    </source>
</evidence>
<keyword evidence="3" id="KW-0456">Lyase</keyword>
<comment type="similarity">
    <text evidence="1">Belongs to the HpcH/HpaI aldolase family.</text>
</comment>
<dbReference type="Pfam" id="PF03328">
    <property type="entry name" value="HpcH_HpaI"/>
    <property type="match status" value="1"/>
</dbReference>
<dbReference type="Gene3D" id="3.20.20.60">
    <property type="entry name" value="Phosphoenolpyruvate-binding domains"/>
    <property type="match status" value="1"/>
</dbReference>
<accession>A0AAD0TZZ4</accession>
<reference evidence="5 6" key="1">
    <citation type="submission" date="2018-10" db="EMBL/GenBank/DDBJ databases">
        <title>Complete Genome Sequence and Transcriptomic Profiles of a Marine Bacterium, Pseudoalteromonas agarivorans Hao 2018.</title>
        <authorList>
            <person name="Hao L."/>
        </authorList>
    </citation>
    <scope>NUCLEOTIDE SEQUENCE [LARGE SCALE GENOMIC DNA]</scope>
    <source>
        <strain evidence="5 6">Hao 2018</strain>
    </source>
</reference>
<dbReference type="GO" id="GO:0046872">
    <property type="term" value="F:metal ion binding"/>
    <property type="evidence" value="ECO:0007669"/>
    <property type="project" value="UniProtKB-KW"/>
</dbReference>
<name>A0AAD0TZZ4_9GAMM</name>
<dbReference type="InterPro" id="IPR015813">
    <property type="entry name" value="Pyrv/PenolPyrv_kinase-like_dom"/>
</dbReference>